<comment type="pathway">
    <text evidence="11 14">Purine metabolism; XMP biosynthesis via de novo pathway; XMP from IMP: step 1/1.</text>
</comment>
<dbReference type="PANTHER" id="PTHR11911">
    <property type="entry name" value="INOSINE-5-MONOPHOSPHATE DEHYDROGENASE RELATED"/>
    <property type="match status" value="1"/>
</dbReference>
<dbReference type="Pfam" id="PF00571">
    <property type="entry name" value="CBS"/>
    <property type="match status" value="2"/>
</dbReference>
<comment type="catalytic activity">
    <reaction evidence="10 11 14">
        <text>IMP + NAD(+) + H2O = XMP + NADH + H(+)</text>
        <dbReference type="Rhea" id="RHEA:11708"/>
        <dbReference type="ChEBI" id="CHEBI:15377"/>
        <dbReference type="ChEBI" id="CHEBI:15378"/>
        <dbReference type="ChEBI" id="CHEBI:57464"/>
        <dbReference type="ChEBI" id="CHEBI:57540"/>
        <dbReference type="ChEBI" id="CHEBI:57945"/>
        <dbReference type="ChEBI" id="CHEBI:58053"/>
        <dbReference type="EC" id="1.1.1.205"/>
    </reaction>
</comment>
<sequence length="492" mass="53060">MSHWNTKFQKEGFTFDDVLLIPAESHVLPNDVDLHVQLAENIRLNIPIMSASMDTVTDSTMAIALARQGGLGVIHKNMSIQEQAEEVHKVKRSESGVIINPFFLTPEHLVQDAEDLMSRYRISGVPIVETMENRLLVGILTNRDLRFISDYNIPISSVMTKENLVTAPVGTSLKEAEAALQQHKIEKLPLVDAEGRLAGLITIKDIEKVIEFPNSAKDEHGRLLVAAAVGITSDTFERASALLEAGVDAIVIDTAHGHSAGVIRKIKEIRQQFPQATLIAGNVATGEATRALFEVGVDVVKVGIGPGSICTTRVVAGVGVPQITAIYDAASVAREFGKAIIADGGIKYSGDIVKALAAGGHVVMLGSMLAGTDESPGEFEIFQGRRFKTYRGMGSLAAMEKGSSDRYFQSKNEANKMVPEGIEGRVAYKGSAQDIIFQMIGGLRSGMGYVGAANLEDLRENAQFIRMTGAGLRESHPHDVQITKEAPNYSIS</sequence>
<feature type="binding site" evidence="11">
    <location>
        <begin position="390"/>
        <end position="394"/>
    </location>
    <ligand>
        <name>IMP</name>
        <dbReference type="ChEBI" id="CHEBI:58053"/>
    </ligand>
</feature>
<dbReference type="NCBIfam" id="TIGR01302">
    <property type="entry name" value="IMP_dehydrog"/>
    <property type="match status" value="1"/>
</dbReference>
<feature type="binding site" evidence="11">
    <location>
        <position position="420"/>
    </location>
    <ligand>
        <name>IMP</name>
        <dbReference type="ChEBI" id="CHEBI:58053"/>
    </ligand>
</feature>
<evidence type="ECO:0000256" key="10">
    <source>
        <dbReference type="ARBA" id="ARBA00048028"/>
    </source>
</evidence>
<gene>
    <name evidence="11 16" type="primary">guaB</name>
    <name evidence="16" type="ORF">NPA36_09570</name>
</gene>
<feature type="binding site" evidence="11">
    <location>
        <begin position="366"/>
        <end position="367"/>
    </location>
    <ligand>
        <name>IMP</name>
        <dbReference type="ChEBI" id="CHEBI:58053"/>
    </ligand>
</feature>
<dbReference type="PROSITE" id="PS00487">
    <property type="entry name" value="IMP_DH_GMP_RED"/>
    <property type="match status" value="1"/>
</dbReference>
<evidence type="ECO:0000256" key="4">
    <source>
        <dbReference type="ARBA" id="ARBA00022749"/>
    </source>
</evidence>
<evidence type="ECO:0000313" key="17">
    <source>
        <dbReference type="Proteomes" id="UP001059480"/>
    </source>
</evidence>
<evidence type="ECO:0000256" key="9">
    <source>
        <dbReference type="ARBA" id="ARBA00023122"/>
    </source>
</evidence>
<keyword evidence="4 11" id="KW-0332">GMP biosynthesis</keyword>
<dbReference type="GO" id="GO:0003938">
    <property type="term" value="F:IMP dehydrogenase activity"/>
    <property type="evidence" value="ECO:0007669"/>
    <property type="project" value="UniProtKB-EC"/>
</dbReference>
<comment type="function">
    <text evidence="11">Catalyzes the conversion of inosine 5'-phosphate (IMP) to xanthosine 5'-phosphate (XMP), the first committed and rate-limiting step in the de novo synthesis of guanine nucleotides, and therefore plays an important role in the regulation of cell growth.</text>
</comment>
<comment type="cofactor">
    <cofactor evidence="1 11">
        <name>K(+)</name>
        <dbReference type="ChEBI" id="CHEBI:29103"/>
    </cofactor>
</comment>
<evidence type="ECO:0000256" key="2">
    <source>
        <dbReference type="ARBA" id="ARBA00005502"/>
    </source>
</evidence>
<proteinExistence type="inferred from homology"/>
<dbReference type="RefSeq" id="WP_256945903.1">
    <property type="nucleotide sequence ID" value="NZ_JANHNZ010000014.1"/>
</dbReference>
<evidence type="ECO:0000256" key="14">
    <source>
        <dbReference type="RuleBase" id="RU003928"/>
    </source>
</evidence>
<organism evidence="16 17">
    <name type="scientific">Granulicatella seriolae</name>
    <dbReference type="NCBI Taxonomy" id="2967226"/>
    <lineage>
        <taxon>Bacteria</taxon>
        <taxon>Bacillati</taxon>
        <taxon>Bacillota</taxon>
        <taxon>Bacilli</taxon>
        <taxon>Lactobacillales</taxon>
        <taxon>Carnobacteriaceae</taxon>
        <taxon>Granulicatella</taxon>
    </lineage>
</organism>
<keyword evidence="17" id="KW-1185">Reference proteome</keyword>
<keyword evidence="9 12" id="KW-0129">CBS domain</keyword>
<dbReference type="InterPro" id="IPR046342">
    <property type="entry name" value="CBS_dom_sf"/>
</dbReference>
<feature type="domain" description="CBS" evidence="15">
    <location>
        <begin position="159"/>
        <end position="219"/>
    </location>
</feature>
<feature type="binding site" evidence="11">
    <location>
        <position position="253"/>
    </location>
    <ligand>
        <name>NAD(+)</name>
        <dbReference type="ChEBI" id="CHEBI:57540"/>
    </ligand>
</feature>
<dbReference type="InterPro" id="IPR000644">
    <property type="entry name" value="CBS_dom"/>
</dbReference>
<feature type="binding site" evidence="11">
    <location>
        <position position="474"/>
    </location>
    <ligand>
        <name>K(+)</name>
        <dbReference type="ChEBI" id="CHEBI:29103"/>
        <note>ligand shared between two tetrameric partners</note>
    </ligand>
</feature>
<comment type="caution">
    <text evidence="11">Lacks conserved residue(s) required for the propagation of feature annotation.</text>
</comment>
<dbReference type="PROSITE" id="PS51371">
    <property type="entry name" value="CBS"/>
    <property type="match status" value="2"/>
</dbReference>
<evidence type="ECO:0000256" key="12">
    <source>
        <dbReference type="PROSITE-ProRule" id="PRU00703"/>
    </source>
</evidence>
<feature type="binding site" description="in other chain" evidence="11">
    <location>
        <position position="305"/>
    </location>
    <ligand>
        <name>K(+)</name>
        <dbReference type="ChEBI" id="CHEBI:29103"/>
        <note>ligand shared between two tetrameric partners</note>
    </ligand>
</feature>
<dbReference type="HAMAP" id="MF_01964">
    <property type="entry name" value="IMPDH"/>
    <property type="match status" value="1"/>
</dbReference>
<dbReference type="SMART" id="SM00116">
    <property type="entry name" value="CBS"/>
    <property type="match status" value="2"/>
</dbReference>
<feature type="binding site" evidence="11">
    <location>
        <begin position="343"/>
        <end position="345"/>
    </location>
    <ligand>
        <name>IMP</name>
        <dbReference type="ChEBI" id="CHEBI:58053"/>
    </ligand>
</feature>
<dbReference type="InterPro" id="IPR001093">
    <property type="entry name" value="IMP_DH_GMPRt"/>
</dbReference>
<name>A0ABT1WQI7_9LACT</name>
<evidence type="ECO:0000256" key="6">
    <source>
        <dbReference type="ARBA" id="ARBA00022958"/>
    </source>
</evidence>
<comment type="subunit">
    <text evidence="11">Homotetramer.</text>
</comment>
<dbReference type="EMBL" id="JANHNZ010000014">
    <property type="protein sequence ID" value="MCQ9210794.1"/>
    <property type="molecule type" value="Genomic_DNA"/>
</dbReference>
<feature type="domain" description="CBS" evidence="15">
    <location>
        <begin position="97"/>
        <end position="155"/>
    </location>
</feature>
<keyword evidence="8 11" id="KW-0520">NAD</keyword>
<keyword evidence="5 11" id="KW-0658">Purine biosynthesis</keyword>
<feature type="binding site" evidence="11">
    <location>
        <position position="475"/>
    </location>
    <ligand>
        <name>K(+)</name>
        <dbReference type="ChEBI" id="CHEBI:29103"/>
        <note>ligand shared between two tetrameric partners</note>
    </ligand>
</feature>
<dbReference type="InterPro" id="IPR015875">
    <property type="entry name" value="IMP_DH/GMP_Rdtase_CS"/>
</dbReference>
<evidence type="ECO:0000313" key="16">
    <source>
        <dbReference type="EMBL" id="MCQ9210794.1"/>
    </source>
</evidence>
<comment type="caution">
    <text evidence="16">The sequence shown here is derived from an EMBL/GenBank/DDBJ whole genome shotgun (WGS) entry which is preliminary data.</text>
</comment>
<feature type="binding site" evidence="11">
    <location>
        <position position="476"/>
    </location>
    <ligand>
        <name>K(+)</name>
        <dbReference type="ChEBI" id="CHEBI:29103"/>
        <note>ligand shared between two tetrameric partners</note>
    </ligand>
</feature>
<reference evidence="16" key="1">
    <citation type="submission" date="2022-07" db="EMBL/GenBank/DDBJ databases">
        <authorList>
            <person name="Jung M.-Y."/>
            <person name="Lee M."/>
        </authorList>
    </citation>
    <scope>NUCLEOTIDE SEQUENCE</scope>
    <source>
        <strain evidence="16">S8</strain>
    </source>
</reference>
<feature type="binding site" description="in other chain" evidence="11">
    <location>
        <position position="310"/>
    </location>
    <ligand>
        <name>K(+)</name>
        <dbReference type="ChEBI" id="CHEBI:29103"/>
        <note>ligand shared between two tetrameric partners</note>
    </ligand>
</feature>
<feature type="binding site" description="in other chain" evidence="11">
    <location>
        <position position="307"/>
    </location>
    <ligand>
        <name>K(+)</name>
        <dbReference type="ChEBI" id="CHEBI:29103"/>
        <note>ligand shared between two tetrameric partners</note>
    </ligand>
</feature>
<dbReference type="CDD" id="cd04601">
    <property type="entry name" value="CBS_pair_IMPDH"/>
    <property type="match status" value="1"/>
</dbReference>
<reference evidence="16" key="2">
    <citation type="journal article" date="2023" name="Curr. Microbiol.">
        <title>Granulicatella seriolae sp. nov., a Novel Facultative Anaerobe Isolated from Yellowtail Marine Fish.</title>
        <authorList>
            <person name="Lee M."/>
            <person name="Choi Y.J."/>
            <person name="Farooq A."/>
            <person name="Jeong J.B."/>
            <person name="Jung M.Y."/>
        </authorList>
    </citation>
    <scope>NUCLEOTIDE SEQUENCE</scope>
    <source>
        <strain evidence="16">S8</strain>
    </source>
</reference>
<dbReference type="EC" id="1.1.1.205" evidence="11 14"/>
<dbReference type="CDD" id="cd00381">
    <property type="entry name" value="IMPDH"/>
    <property type="match status" value="1"/>
</dbReference>
<dbReference type="InterPro" id="IPR005990">
    <property type="entry name" value="IMP_DH"/>
</dbReference>
<dbReference type="PIRSF" id="PIRSF000130">
    <property type="entry name" value="IMPDH"/>
    <property type="match status" value="1"/>
</dbReference>
<evidence type="ECO:0000256" key="7">
    <source>
        <dbReference type="ARBA" id="ARBA00023002"/>
    </source>
</evidence>
<evidence type="ECO:0000256" key="8">
    <source>
        <dbReference type="ARBA" id="ARBA00023027"/>
    </source>
</evidence>
<feature type="binding site" evidence="11">
    <location>
        <position position="308"/>
    </location>
    <ligand>
        <name>IMP</name>
        <dbReference type="ChEBI" id="CHEBI:58053"/>
    </ligand>
</feature>
<dbReference type="SMART" id="SM01240">
    <property type="entry name" value="IMPDH"/>
    <property type="match status" value="1"/>
</dbReference>
<evidence type="ECO:0000256" key="5">
    <source>
        <dbReference type="ARBA" id="ARBA00022755"/>
    </source>
</evidence>
<dbReference type="InterPro" id="IPR013785">
    <property type="entry name" value="Aldolase_TIM"/>
</dbReference>
<evidence type="ECO:0000256" key="11">
    <source>
        <dbReference type="HAMAP-Rule" id="MF_01964"/>
    </source>
</evidence>
<evidence type="ECO:0000256" key="13">
    <source>
        <dbReference type="RuleBase" id="RU003927"/>
    </source>
</evidence>
<evidence type="ECO:0000256" key="3">
    <source>
        <dbReference type="ARBA" id="ARBA00022723"/>
    </source>
</evidence>
<dbReference type="PANTHER" id="PTHR11911:SF111">
    <property type="entry name" value="INOSINE-5'-MONOPHOSPHATE DEHYDROGENASE"/>
    <property type="match status" value="1"/>
</dbReference>
<reference evidence="16" key="3">
    <citation type="journal article" date="2023" name="Microbiol. Resour. Announc.">
        <title>Draft Genome Sequence of Granulicatella sp. Strain S8, Isolated from a Marine Fish, Seriola quinqueradiata.</title>
        <authorList>
            <person name="Lee M."/>
            <person name="Farooq A."/>
            <person name="Jeong J.B."/>
            <person name="Jung M.Y."/>
        </authorList>
    </citation>
    <scope>NUCLEOTIDE SEQUENCE</scope>
    <source>
        <strain evidence="16">S8</strain>
    </source>
</reference>
<comment type="similarity">
    <text evidence="2 11 13">Belongs to the IMPDH/GMPR family.</text>
</comment>
<feature type="active site" description="Thioimidate intermediate" evidence="11">
    <location>
        <position position="310"/>
    </location>
</feature>
<evidence type="ECO:0000256" key="1">
    <source>
        <dbReference type="ARBA" id="ARBA00001958"/>
    </source>
</evidence>
<dbReference type="Gene3D" id="3.20.20.70">
    <property type="entry name" value="Aldolase class I"/>
    <property type="match status" value="1"/>
</dbReference>
<evidence type="ECO:0000259" key="15">
    <source>
        <dbReference type="PROSITE" id="PS51371"/>
    </source>
</evidence>
<feature type="active site" description="Proton acceptor" evidence="11">
    <location>
        <position position="406"/>
    </location>
</feature>
<keyword evidence="7 11" id="KW-0560">Oxidoreductase</keyword>
<accession>A0ABT1WQI7</accession>
<protein>
    <recommendedName>
        <fullName evidence="11 14">Inosine-5'-monophosphate dehydrogenase</fullName>
        <shortName evidence="11">IMP dehydrogenase</shortName>
        <shortName evidence="11">IMPD</shortName>
        <shortName evidence="11">IMPDH</shortName>
        <ecNumber evidence="11 14">1.1.1.205</ecNumber>
    </recommendedName>
</protein>
<feature type="binding site" evidence="11">
    <location>
        <begin position="303"/>
        <end position="305"/>
    </location>
    <ligand>
        <name>NAD(+)</name>
        <dbReference type="ChEBI" id="CHEBI:57540"/>
    </ligand>
</feature>
<comment type="activity regulation">
    <text evidence="11">Mycophenolic acid (MPA) is a non-competitive inhibitor that prevents formation of the closed enzyme conformation by binding to the same site as the amobile flap. In contrast, mizoribine monophosphate (MZP) is a competitive inhibitor that induces the closed conformation. MPA is a potent inhibitor of mammalian IMPDHs but a poor inhibitor of the bacterial enzymes. MZP is a more potent inhibitor of bacterial IMPDH.</text>
</comment>
<keyword evidence="3 11" id="KW-0479">Metal-binding</keyword>
<keyword evidence="6 11" id="KW-0630">Potassium</keyword>
<dbReference type="Pfam" id="PF00478">
    <property type="entry name" value="IMPDH"/>
    <property type="match status" value="1"/>
</dbReference>
<dbReference type="Proteomes" id="UP001059480">
    <property type="component" value="Unassembled WGS sequence"/>
</dbReference>
<dbReference type="SUPFAM" id="SSF54631">
    <property type="entry name" value="CBS-domain pair"/>
    <property type="match status" value="1"/>
</dbReference>
<dbReference type="SUPFAM" id="SSF51412">
    <property type="entry name" value="Inosine monophosphate dehydrogenase (IMPDH)"/>
    <property type="match status" value="1"/>
</dbReference>